<evidence type="ECO:0000259" key="5">
    <source>
        <dbReference type="PROSITE" id="PS51021"/>
    </source>
</evidence>
<feature type="compositionally biased region" description="Low complexity" evidence="3">
    <location>
        <begin position="353"/>
        <end position="375"/>
    </location>
</feature>
<dbReference type="Pfam" id="PF00018">
    <property type="entry name" value="SH3_1"/>
    <property type="match status" value="1"/>
</dbReference>
<feature type="domain" description="BAR" evidence="5">
    <location>
        <begin position="6"/>
        <end position="242"/>
    </location>
</feature>
<reference evidence="6" key="1">
    <citation type="submission" date="2021-06" db="EMBL/GenBank/DDBJ databases">
        <authorList>
            <person name="Kallberg Y."/>
            <person name="Tangrot J."/>
            <person name="Rosling A."/>
        </authorList>
    </citation>
    <scope>NUCLEOTIDE SEQUENCE</scope>
    <source>
        <strain evidence="6">MT106</strain>
    </source>
</reference>
<dbReference type="GO" id="GO:0043332">
    <property type="term" value="C:mating projection tip"/>
    <property type="evidence" value="ECO:0007669"/>
    <property type="project" value="TreeGrafter"/>
</dbReference>
<dbReference type="InterPro" id="IPR046982">
    <property type="entry name" value="BIN3/RVS161-like"/>
</dbReference>
<feature type="region of interest" description="Disordered" evidence="3">
    <location>
        <begin position="269"/>
        <end position="388"/>
    </location>
</feature>
<dbReference type="SUPFAM" id="SSF103657">
    <property type="entry name" value="BAR/IMD domain-like"/>
    <property type="match status" value="1"/>
</dbReference>
<dbReference type="FunFam" id="2.30.30.40:FF:000100">
    <property type="entry name" value="SH3 domain-containing YSC84-like protein 1"/>
    <property type="match status" value="1"/>
</dbReference>
<proteinExistence type="predicted"/>
<dbReference type="InterPro" id="IPR001452">
    <property type="entry name" value="SH3_domain"/>
</dbReference>
<dbReference type="Proteomes" id="UP000789831">
    <property type="component" value="Unassembled WGS sequence"/>
</dbReference>
<evidence type="ECO:0000313" key="6">
    <source>
        <dbReference type="EMBL" id="CAG8571832.1"/>
    </source>
</evidence>
<dbReference type="SMART" id="SM00721">
    <property type="entry name" value="BAR"/>
    <property type="match status" value="1"/>
</dbReference>
<evidence type="ECO:0000259" key="4">
    <source>
        <dbReference type="PROSITE" id="PS50002"/>
    </source>
</evidence>
<dbReference type="PANTHER" id="PTHR47174">
    <property type="entry name" value="BRIDGING INTEGRATOR 3"/>
    <property type="match status" value="1"/>
</dbReference>
<dbReference type="OrthoDB" id="443981at2759"/>
<accession>A0A9N9BPP6</accession>
<evidence type="ECO:0000256" key="2">
    <source>
        <dbReference type="PROSITE-ProRule" id="PRU00192"/>
    </source>
</evidence>
<evidence type="ECO:0000313" key="7">
    <source>
        <dbReference type="Proteomes" id="UP000789831"/>
    </source>
</evidence>
<dbReference type="GO" id="GO:0097320">
    <property type="term" value="P:plasma membrane tubulation"/>
    <property type="evidence" value="ECO:0007669"/>
    <property type="project" value="TreeGrafter"/>
</dbReference>
<organism evidence="6 7">
    <name type="scientific">Ambispora gerdemannii</name>
    <dbReference type="NCBI Taxonomy" id="144530"/>
    <lineage>
        <taxon>Eukaryota</taxon>
        <taxon>Fungi</taxon>
        <taxon>Fungi incertae sedis</taxon>
        <taxon>Mucoromycota</taxon>
        <taxon>Glomeromycotina</taxon>
        <taxon>Glomeromycetes</taxon>
        <taxon>Archaeosporales</taxon>
        <taxon>Ambisporaceae</taxon>
        <taxon>Ambispora</taxon>
    </lineage>
</organism>
<feature type="compositionally biased region" description="Polar residues" evidence="3">
    <location>
        <begin position="277"/>
        <end position="286"/>
    </location>
</feature>
<dbReference type="CDD" id="cd07599">
    <property type="entry name" value="BAR_Rvs167p"/>
    <property type="match status" value="1"/>
</dbReference>
<feature type="compositionally biased region" description="Acidic residues" evidence="3">
    <location>
        <begin position="309"/>
        <end position="323"/>
    </location>
</feature>
<keyword evidence="7" id="KW-1185">Reference proteome</keyword>
<name>A0A9N9BPP6_9GLOM</name>
<dbReference type="GO" id="GO:0030479">
    <property type="term" value="C:actin cortical patch"/>
    <property type="evidence" value="ECO:0007669"/>
    <property type="project" value="TreeGrafter"/>
</dbReference>
<feature type="compositionally biased region" description="Polar residues" evidence="3">
    <location>
        <begin position="329"/>
        <end position="352"/>
    </location>
</feature>
<dbReference type="GO" id="GO:0051666">
    <property type="term" value="P:actin cortical patch localization"/>
    <property type="evidence" value="ECO:0007669"/>
    <property type="project" value="InterPro"/>
</dbReference>
<dbReference type="PANTHER" id="PTHR47174:SF1">
    <property type="entry name" value="REDUCED VIABILITY UPON STARVATION PROTEIN 167"/>
    <property type="match status" value="1"/>
</dbReference>
<dbReference type="InterPro" id="IPR027267">
    <property type="entry name" value="AH/BAR_dom_sf"/>
</dbReference>
<dbReference type="PROSITE" id="PS51021">
    <property type="entry name" value="BAR"/>
    <property type="match status" value="1"/>
</dbReference>
<dbReference type="PRINTS" id="PR00452">
    <property type="entry name" value="SH3DOMAIN"/>
</dbReference>
<dbReference type="Gene3D" id="2.30.30.40">
    <property type="entry name" value="SH3 Domains"/>
    <property type="match status" value="1"/>
</dbReference>
<evidence type="ECO:0000256" key="1">
    <source>
        <dbReference type="ARBA" id="ARBA00022443"/>
    </source>
</evidence>
<dbReference type="InterPro" id="IPR004148">
    <property type="entry name" value="BAR_dom"/>
</dbReference>
<feature type="domain" description="SH3" evidence="4">
    <location>
        <begin position="391"/>
        <end position="450"/>
    </location>
</feature>
<dbReference type="SMART" id="SM00326">
    <property type="entry name" value="SH3"/>
    <property type="match status" value="1"/>
</dbReference>
<dbReference type="GO" id="GO:0031097">
    <property type="term" value="C:medial cortex"/>
    <property type="evidence" value="ECO:0007669"/>
    <property type="project" value="TreeGrafter"/>
</dbReference>
<evidence type="ECO:0000256" key="3">
    <source>
        <dbReference type="SAM" id="MobiDB-lite"/>
    </source>
</evidence>
<dbReference type="InterPro" id="IPR036028">
    <property type="entry name" value="SH3-like_dom_sf"/>
</dbReference>
<dbReference type="SUPFAM" id="SSF50044">
    <property type="entry name" value="SH3-domain"/>
    <property type="match status" value="1"/>
</dbReference>
<dbReference type="GO" id="GO:0008289">
    <property type="term" value="F:lipid binding"/>
    <property type="evidence" value="ECO:0007669"/>
    <property type="project" value="TreeGrafter"/>
</dbReference>
<dbReference type="AlphaFoldDB" id="A0A9N9BPP6"/>
<dbReference type="EMBL" id="CAJVPL010001451">
    <property type="protein sequence ID" value="CAG8571832.1"/>
    <property type="molecule type" value="Genomic_DNA"/>
</dbReference>
<sequence>MKAVVRVPHRIRGETTHDTEFDDLNARFSELSKKTERLHSDAVKFRDAVSGMLNYQANFAELIEEVYSPVTGGIASEAGTTRRVQTPVQSMKAASEFFAIMTEIRDTILPELELIDRRVIQPTGDFLTIIKLISKTITKRDHKRIDFDRHRSSVRKIRDKRDKSLSDEKNLYKLEEQLDTATKDYDYFNDLLKKDLPQFFEYRTQFIEPIFEEFYHMQMKIYGLLLDRMNQLVDTGYFDVNSDIMNGFDERRGDIQEKMEVLTLLGRRAKHEERRNSSNSADLQVEQSQSRPLNSRSSGSSKTRITNEELIDEVEEYDHEDDVPPPYTASPTNYPSRGINNNNESGTTTSRVASLRNNFNNNDNNSSNAKSASAATIKPKKLPPPRPPTKPAIKYVIALYDYDAQADGDLTFKKDDRIQLVERTEDKNDWWTGRLNGVVGVFPGNYVEEL</sequence>
<comment type="caution">
    <text evidence="6">The sequence shown here is derived from an EMBL/GenBank/DDBJ whole genome shotgun (WGS) entry which is preliminary data.</text>
</comment>
<dbReference type="PROSITE" id="PS50002">
    <property type="entry name" value="SH3"/>
    <property type="match status" value="1"/>
</dbReference>
<gene>
    <name evidence="6" type="ORF">AGERDE_LOCUS7677</name>
</gene>
<keyword evidence="1 2" id="KW-0728">SH3 domain</keyword>
<dbReference type="Pfam" id="PF03114">
    <property type="entry name" value="BAR"/>
    <property type="match status" value="1"/>
</dbReference>
<protein>
    <submittedName>
        <fullName evidence="6">11910_t:CDS:1</fullName>
    </submittedName>
</protein>
<dbReference type="Gene3D" id="1.20.1270.60">
    <property type="entry name" value="Arfaptin homology (AH) domain/BAR domain"/>
    <property type="match status" value="1"/>
</dbReference>
<dbReference type="GO" id="GO:0006897">
    <property type="term" value="P:endocytosis"/>
    <property type="evidence" value="ECO:0007669"/>
    <property type="project" value="InterPro"/>
</dbReference>
<feature type="compositionally biased region" description="Low complexity" evidence="3">
    <location>
        <begin position="287"/>
        <end position="301"/>
    </location>
</feature>
<dbReference type="GO" id="GO:1990528">
    <property type="term" value="C:Rvs161p-Rvs167p complex"/>
    <property type="evidence" value="ECO:0007669"/>
    <property type="project" value="TreeGrafter"/>
</dbReference>